<evidence type="ECO:0000313" key="5">
    <source>
        <dbReference type="EMBL" id="JAC44333.1"/>
    </source>
</evidence>
<dbReference type="GO" id="GO:0016787">
    <property type="term" value="F:hydrolase activity"/>
    <property type="evidence" value="ECO:0007669"/>
    <property type="project" value="UniProtKB-KW"/>
</dbReference>
<dbReference type="PANTHER" id="PTHR10609:SF14">
    <property type="entry name" value="BIOTINIDASE"/>
    <property type="match status" value="1"/>
</dbReference>
<gene>
    <name evidence="5" type="primary">VNNL1</name>
</gene>
<keyword evidence="2" id="KW-0378">Hydrolase</keyword>
<dbReference type="OrthoDB" id="10250282at2759"/>
<comment type="similarity">
    <text evidence="1">Belongs to the carbon-nitrogen hydrolase superfamily. BTD/VNN family.</text>
</comment>
<dbReference type="InterPro" id="IPR036526">
    <property type="entry name" value="C-N_Hydrolase_sf"/>
</dbReference>
<dbReference type="InterPro" id="IPR003010">
    <property type="entry name" value="C-N_Hydrolase"/>
</dbReference>
<dbReference type="Gene3D" id="3.60.110.10">
    <property type="entry name" value="Carbon-nitrogen hydrolase"/>
    <property type="match status" value="1"/>
</dbReference>
<dbReference type="Pfam" id="PF19018">
    <property type="entry name" value="Vanin_C"/>
    <property type="match status" value="1"/>
</dbReference>
<proteinExistence type="inferred from homology"/>
<evidence type="ECO:0000256" key="2">
    <source>
        <dbReference type="ARBA" id="ARBA00022801"/>
    </source>
</evidence>
<dbReference type="AlphaFoldDB" id="A0A034VS03"/>
<keyword evidence="3" id="KW-0732">Signal</keyword>
<dbReference type="EMBL" id="GAKP01014619">
    <property type="protein sequence ID" value="JAC44333.1"/>
    <property type="molecule type" value="Transcribed_RNA"/>
</dbReference>
<name>A0A034VS03_BACDO</name>
<feature type="chain" id="PRO_5001557193" evidence="3">
    <location>
        <begin position="37"/>
        <end position="559"/>
    </location>
</feature>
<evidence type="ECO:0000259" key="4">
    <source>
        <dbReference type="PROSITE" id="PS50263"/>
    </source>
</evidence>
<accession>A0A034VS03</accession>
<evidence type="ECO:0000256" key="1">
    <source>
        <dbReference type="ARBA" id="ARBA00008225"/>
    </source>
</evidence>
<dbReference type="InterPro" id="IPR043957">
    <property type="entry name" value="Vanin_C"/>
</dbReference>
<feature type="signal peptide" evidence="3">
    <location>
        <begin position="1"/>
        <end position="36"/>
    </location>
</feature>
<organism evidence="5">
    <name type="scientific">Bactrocera dorsalis</name>
    <name type="common">Oriental fruit fly</name>
    <name type="synonym">Dacus dorsalis</name>
    <dbReference type="NCBI Taxonomy" id="27457"/>
    <lineage>
        <taxon>Eukaryota</taxon>
        <taxon>Metazoa</taxon>
        <taxon>Ecdysozoa</taxon>
        <taxon>Arthropoda</taxon>
        <taxon>Hexapoda</taxon>
        <taxon>Insecta</taxon>
        <taxon>Pterygota</taxon>
        <taxon>Neoptera</taxon>
        <taxon>Endopterygota</taxon>
        <taxon>Diptera</taxon>
        <taxon>Brachycera</taxon>
        <taxon>Muscomorpha</taxon>
        <taxon>Tephritoidea</taxon>
        <taxon>Tephritidae</taxon>
        <taxon>Bactrocera</taxon>
        <taxon>Bactrocera</taxon>
    </lineage>
</organism>
<feature type="domain" description="CN hydrolase" evidence="4">
    <location>
        <begin position="46"/>
        <end position="310"/>
    </location>
</feature>
<dbReference type="InterPro" id="IPR040154">
    <property type="entry name" value="Biotinidase/VNN"/>
</dbReference>
<evidence type="ECO:0000256" key="3">
    <source>
        <dbReference type="SAM" id="SignalP"/>
    </source>
</evidence>
<dbReference type="SUPFAM" id="SSF56317">
    <property type="entry name" value="Carbon-nitrogen hydrolase"/>
    <property type="match status" value="1"/>
</dbReference>
<protein>
    <submittedName>
        <fullName evidence="5">Vanin-like protein 1</fullName>
    </submittedName>
</protein>
<sequence>GCRRLDVRRNATAKMWLYKFLLCLVCNNIYYAAVSGEPTPPAADYYIGAVVEFPARTITAAASTEERLQQFGELLESSAIRPDIVVFPEDVLNDRDTPIVVPAPSDDVITCNADEAHYNYIISRMSCYARSLGIYVLINVVEVHNCTQTQNVSDLVANCAIYNANVVFDRHGVVISRYRKYNLIGSEWLYFNYTSQPEEEATFYTDFNVTFGHFTRMDLLYARPAQALVQRGITDFLHPSKWQSELPFLTAVQLHQSWSFSNNVNLLVAGTNDPSNGRSGTGIYAGKYGVLIATMTSVEKQSKLHLSVILKHNASSEKVLKIFKLSQSYLKAQPNNSSQSVLDRFTGVVVTRNNDIDLYVTQPLIGRTNMSGPLQQQLCHNDLCCNFYIEMHANPLANATTVSYYYRLAAFRGMGTFLNTEPDELAVCAIFACTGDHLYTCGRIYEEGVQVVPRYIFDTIRISGNFTRQRPCLLSPTSVDNLLMPLPVNEFEWQLQAHSNFTLANLTLLQPRSDLLTFGIYGNYFLDDTIYDHHHKDDASSLSSTMLLLLFLLNLQFYL</sequence>
<feature type="non-terminal residue" evidence="5">
    <location>
        <position position="1"/>
    </location>
</feature>
<reference evidence="5" key="1">
    <citation type="journal article" date="2014" name="BMC Genomics">
        <title>Characterizing the developmental transcriptome of the oriental fruit fly, Bactrocera dorsalis (Diptera: Tephritidae) through comparative genomic analysis with Drosophila melanogaster utilizing modENCODE datasets.</title>
        <authorList>
            <person name="Geib S.M."/>
            <person name="Calla B."/>
            <person name="Hall B."/>
            <person name="Hou S."/>
            <person name="Manoukis N.C."/>
        </authorList>
    </citation>
    <scope>NUCLEOTIDE SEQUENCE</scope>
    <source>
        <strain evidence="5">Punador</strain>
    </source>
</reference>
<dbReference type="PANTHER" id="PTHR10609">
    <property type="entry name" value="BIOTINIDASE-RELATED"/>
    <property type="match status" value="1"/>
</dbReference>
<dbReference type="PROSITE" id="PS50263">
    <property type="entry name" value="CN_HYDROLASE"/>
    <property type="match status" value="1"/>
</dbReference>